<accession>A0A1H3N9I3</accession>
<dbReference type="InterPro" id="IPR007263">
    <property type="entry name" value="DCC1-like"/>
</dbReference>
<dbReference type="RefSeq" id="WP_090415580.1">
    <property type="nucleotide sequence ID" value="NZ_FNOY01000070.1"/>
</dbReference>
<sequence>MKHKQHPLKVYYNSACPVCNAGIKNQQGKMQGCAVEWKDVHSNTQLVAEIGSDIEYVRERLHVVDQQGKLHVGWDALLTIWQHSPHEQWKARWFGLPVIRQAGQIAYNLFAARLYRWNRMKKHW</sequence>
<name>A0A1H3N9I3_9PROT</name>
<dbReference type="GO" id="GO:0015035">
    <property type="term" value="F:protein-disulfide reductase activity"/>
    <property type="evidence" value="ECO:0007669"/>
    <property type="project" value="InterPro"/>
</dbReference>
<dbReference type="OrthoDB" id="5294764at2"/>
<evidence type="ECO:0000313" key="1">
    <source>
        <dbReference type="EMBL" id="SDY85611.1"/>
    </source>
</evidence>
<reference evidence="1 2" key="1">
    <citation type="submission" date="2016-10" db="EMBL/GenBank/DDBJ databases">
        <authorList>
            <person name="de Groot N.N."/>
        </authorList>
    </citation>
    <scope>NUCLEOTIDE SEQUENCE [LARGE SCALE GENOMIC DNA]</scope>
    <source>
        <strain evidence="1 2">Nm1</strain>
    </source>
</reference>
<dbReference type="Proteomes" id="UP000198640">
    <property type="component" value="Unassembled WGS sequence"/>
</dbReference>
<keyword evidence="2" id="KW-1185">Reference proteome</keyword>
<gene>
    <name evidence="1" type="ORF">SAMN05421881_107012</name>
</gene>
<organism evidence="1 2">
    <name type="scientific">Nitrosomonas halophila</name>
    <dbReference type="NCBI Taxonomy" id="44576"/>
    <lineage>
        <taxon>Bacteria</taxon>
        <taxon>Pseudomonadati</taxon>
        <taxon>Pseudomonadota</taxon>
        <taxon>Betaproteobacteria</taxon>
        <taxon>Nitrosomonadales</taxon>
        <taxon>Nitrosomonadaceae</taxon>
        <taxon>Nitrosomonas</taxon>
    </lineage>
</organism>
<dbReference type="STRING" id="44576.SAMN05421881_107012"/>
<dbReference type="AlphaFoldDB" id="A0A1H3N9I3"/>
<evidence type="ECO:0000313" key="2">
    <source>
        <dbReference type="Proteomes" id="UP000198640"/>
    </source>
</evidence>
<dbReference type="EMBL" id="FNOY01000070">
    <property type="protein sequence ID" value="SDY85611.1"/>
    <property type="molecule type" value="Genomic_DNA"/>
</dbReference>
<dbReference type="Pfam" id="PF04134">
    <property type="entry name" value="DCC1-like"/>
    <property type="match status" value="1"/>
</dbReference>
<protein>
    <submittedName>
        <fullName evidence="1">Predicted thiol-disulfide oxidoreductase YuxK, DCC family</fullName>
    </submittedName>
</protein>
<proteinExistence type="predicted"/>